<dbReference type="EMBL" id="GL883141">
    <property type="protein sequence ID" value="EGG01110.1"/>
    <property type="molecule type" value="Genomic_DNA"/>
</dbReference>
<dbReference type="InParanoid" id="F4S2L6"/>
<feature type="compositionally biased region" description="Basic residues" evidence="1">
    <location>
        <begin position="267"/>
        <end position="281"/>
    </location>
</feature>
<dbReference type="Proteomes" id="UP000001072">
    <property type="component" value="Unassembled WGS sequence"/>
</dbReference>
<dbReference type="HOGENOM" id="CLU_052203_1_1_1"/>
<feature type="region of interest" description="Disordered" evidence="1">
    <location>
        <begin position="212"/>
        <end position="291"/>
    </location>
</feature>
<gene>
    <name evidence="2" type="ORF">MELLADRAFT_92750</name>
</gene>
<reference evidence="3" key="1">
    <citation type="journal article" date="2011" name="Proc. Natl. Acad. Sci. U.S.A.">
        <title>Obligate biotrophy features unraveled by the genomic analysis of rust fungi.</title>
        <authorList>
            <person name="Duplessis S."/>
            <person name="Cuomo C.A."/>
            <person name="Lin Y.-C."/>
            <person name="Aerts A."/>
            <person name="Tisserant E."/>
            <person name="Veneault-Fourrey C."/>
            <person name="Joly D.L."/>
            <person name="Hacquard S."/>
            <person name="Amselem J."/>
            <person name="Cantarel B.L."/>
            <person name="Chiu R."/>
            <person name="Coutinho P.M."/>
            <person name="Feau N."/>
            <person name="Field M."/>
            <person name="Frey P."/>
            <person name="Gelhaye E."/>
            <person name="Goldberg J."/>
            <person name="Grabherr M.G."/>
            <person name="Kodira C.D."/>
            <person name="Kohler A."/>
            <person name="Kuees U."/>
            <person name="Lindquist E.A."/>
            <person name="Lucas S.M."/>
            <person name="Mago R."/>
            <person name="Mauceli E."/>
            <person name="Morin E."/>
            <person name="Murat C."/>
            <person name="Pangilinan J.L."/>
            <person name="Park R."/>
            <person name="Pearson M."/>
            <person name="Quesneville H."/>
            <person name="Rouhier N."/>
            <person name="Sakthikumar S."/>
            <person name="Salamov A.A."/>
            <person name="Schmutz J."/>
            <person name="Selles B."/>
            <person name="Shapiro H."/>
            <person name="Tanguay P."/>
            <person name="Tuskan G.A."/>
            <person name="Henrissat B."/>
            <person name="Van de Peer Y."/>
            <person name="Rouze P."/>
            <person name="Ellis J.G."/>
            <person name="Dodds P.N."/>
            <person name="Schein J.E."/>
            <person name="Zhong S."/>
            <person name="Hamelin R.C."/>
            <person name="Grigoriev I.V."/>
            <person name="Szabo L.J."/>
            <person name="Martin F."/>
        </authorList>
    </citation>
    <scope>NUCLEOTIDE SEQUENCE [LARGE SCALE GENOMIC DNA]</scope>
    <source>
        <strain evidence="3">98AG31 / pathotype 3-4-7</strain>
    </source>
</reference>
<feature type="compositionally biased region" description="Polar residues" evidence="1">
    <location>
        <begin position="221"/>
        <end position="255"/>
    </location>
</feature>
<dbReference type="KEGG" id="mlr:MELLADRAFT_92750"/>
<organism evidence="3">
    <name type="scientific">Melampsora larici-populina (strain 98AG31 / pathotype 3-4-7)</name>
    <name type="common">Poplar leaf rust fungus</name>
    <dbReference type="NCBI Taxonomy" id="747676"/>
    <lineage>
        <taxon>Eukaryota</taxon>
        <taxon>Fungi</taxon>
        <taxon>Dikarya</taxon>
        <taxon>Basidiomycota</taxon>
        <taxon>Pucciniomycotina</taxon>
        <taxon>Pucciniomycetes</taxon>
        <taxon>Pucciniales</taxon>
        <taxon>Melampsoraceae</taxon>
        <taxon>Melampsora</taxon>
    </lineage>
</organism>
<keyword evidence="3" id="KW-1185">Reference proteome</keyword>
<proteinExistence type="predicted"/>
<dbReference type="OrthoDB" id="2516518at2759"/>
<name>F4S2L6_MELLP</name>
<sequence>MKCEEQSFKVEFRSFSTNIVCSDEDPDETVDYEIRATGYSNKDFMLHPGNLYFLRGTFFPTNTRDTYNDELFFEGFDRALLGSAESFSDSLANKVGITGIGRVLDVDFYVEEHMQYLKRNATETNKVTLYAIVQHCDFHPEEATSMTVEYRVPPFKHLAGSPQIVKKGRECQFHGYVKGFNEETNHYIVNKVAPTSGHLEAAGRKKAVKVGSQVFNDRPKSINSRPVNTPFKTPVTASGSGSSTPFTASDQTPASIPSIGEQPVRQPPKKRAREQPKRKATKVAGPGLEEI</sequence>
<evidence type="ECO:0000313" key="2">
    <source>
        <dbReference type="EMBL" id="EGG01110.1"/>
    </source>
</evidence>
<dbReference type="VEuPathDB" id="FungiDB:MELLADRAFT_92750"/>
<dbReference type="RefSeq" id="XP_007415710.1">
    <property type="nucleotide sequence ID" value="XM_007415648.1"/>
</dbReference>
<dbReference type="AlphaFoldDB" id="F4S2L6"/>
<evidence type="ECO:0000313" key="3">
    <source>
        <dbReference type="Proteomes" id="UP000001072"/>
    </source>
</evidence>
<protein>
    <submittedName>
        <fullName evidence="2">Uncharacterized protein</fullName>
    </submittedName>
</protein>
<dbReference type="GeneID" id="18936358"/>
<accession>F4S2L6</accession>
<evidence type="ECO:0000256" key="1">
    <source>
        <dbReference type="SAM" id="MobiDB-lite"/>
    </source>
</evidence>